<dbReference type="AlphaFoldDB" id="A0AAE3KT44"/>
<sequence length="530" mass="61371">MKAFGPISHEKFAGTFDDEALKHLMRRALLGIKLDDFKKFSGQNLDQVINTIFKESTTPAPPVNHYENTVKDTTGVPLGQTWVNSTYGDGTINSRRRQSLKSWWLQQMHFQAPTIHEKMNLFWHNHFATEVNVYDDARMGYMYLSTIRKFALGNFKNFVKAITLEPAMLNYLNGNQNTKTAPDENYARELQELFTLGKGPNSKYTEEDVKAAAKVLTGYRYTREPLKSYFQADRHDSTDKTFSSFYGNRVIKGHPGDFAENELDELINMIFEKEEVSLYIIRRLYLFFFYYDITPEIEANFINPLAKIFRDSKFEILPVLKVMFSSKHFFDTELRGSIIKSPIEHLIGTTKLLEPNWPIYESFINEYYLLANDLATVSDRGQQVLGDPPSVAGWPAYYQAPVYHEIWINASTFPERTKFTDNYISKGYKRNNQSLLFDPISFTKKLKDPSDPVKLIDELTFLLFQIPISSKLKTKLKTDILLAGQASDYYWTELWNEALQKPTNNNISMVTSRLKSLLSYFLALPEYQLS</sequence>
<organism evidence="1 2">
    <name type="scientific">Lacihabitans soyangensis</name>
    <dbReference type="NCBI Taxonomy" id="869394"/>
    <lineage>
        <taxon>Bacteria</taxon>
        <taxon>Pseudomonadati</taxon>
        <taxon>Bacteroidota</taxon>
        <taxon>Cytophagia</taxon>
        <taxon>Cytophagales</taxon>
        <taxon>Leadbetterellaceae</taxon>
        <taxon>Lacihabitans</taxon>
    </lineage>
</organism>
<accession>A0AAE3KT44</accession>
<keyword evidence="2" id="KW-1185">Reference proteome</keyword>
<protein>
    <submittedName>
        <fullName evidence="1">DUF1800 domain-containing protein</fullName>
    </submittedName>
</protein>
<dbReference type="Proteomes" id="UP001204144">
    <property type="component" value="Unassembled WGS sequence"/>
</dbReference>
<evidence type="ECO:0000313" key="2">
    <source>
        <dbReference type="Proteomes" id="UP001204144"/>
    </source>
</evidence>
<dbReference type="Pfam" id="PF08811">
    <property type="entry name" value="DUF1800"/>
    <property type="match status" value="1"/>
</dbReference>
<name>A0AAE3KT44_9BACT</name>
<dbReference type="RefSeq" id="WP_255037097.1">
    <property type="nucleotide sequence ID" value="NZ_RJUF01000024.1"/>
</dbReference>
<comment type="caution">
    <text evidence="1">The sequence shown here is derived from an EMBL/GenBank/DDBJ whole genome shotgun (WGS) entry which is preliminary data.</text>
</comment>
<dbReference type="InterPro" id="IPR014917">
    <property type="entry name" value="DUF1800"/>
</dbReference>
<dbReference type="EMBL" id="RJUF01000024">
    <property type="protein sequence ID" value="MCP9763314.1"/>
    <property type="molecule type" value="Genomic_DNA"/>
</dbReference>
<reference evidence="1 2" key="1">
    <citation type="submission" date="2018-11" db="EMBL/GenBank/DDBJ databases">
        <title>Novel bacteria species description.</title>
        <authorList>
            <person name="Han J.-H."/>
        </authorList>
    </citation>
    <scope>NUCLEOTIDE SEQUENCE [LARGE SCALE GENOMIC DNA]</scope>
    <source>
        <strain evidence="1 2">KCTC23259</strain>
    </source>
</reference>
<evidence type="ECO:0000313" key="1">
    <source>
        <dbReference type="EMBL" id="MCP9763314.1"/>
    </source>
</evidence>
<gene>
    <name evidence="1" type="ORF">EGI31_10120</name>
</gene>
<proteinExistence type="predicted"/>